<dbReference type="InterPro" id="IPR043128">
    <property type="entry name" value="Rev_trsase/Diguanyl_cyclase"/>
</dbReference>
<protein>
    <submittedName>
        <fullName evidence="3">Polyprotein</fullName>
    </submittedName>
</protein>
<dbReference type="Pfam" id="PF24626">
    <property type="entry name" value="SH3_Tf2-1"/>
    <property type="match status" value="1"/>
</dbReference>
<dbReference type="AlphaFoldDB" id="A0A5A7TG80"/>
<reference evidence="3 4" key="1">
    <citation type="submission" date="2019-08" db="EMBL/GenBank/DDBJ databases">
        <title>Draft genome sequences of two oriental melons (Cucumis melo L. var makuwa).</title>
        <authorList>
            <person name="Kwon S.-Y."/>
        </authorList>
    </citation>
    <scope>NUCLEOTIDE SEQUENCE [LARGE SCALE GENOMIC DNA]</scope>
    <source>
        <strain evidence="4">cv. SW 3</strain>
        <tissue evidence="3">Leaf</tissue>
    </source>
</reference>
<evidence type="ECO:0000259" key="1">
    <source>
        <dbReference type="Pfam" id="PF17919"/>
    </source>
</evidence>
<dbReference type="InterPro" id="IPR041577">
    <property type="entry name" value="RT_RNaseH_2"/>
</dbReference>
<proteinExistence type="predicted"/>
<dbReference type="Pfam" id="PF17919">
    <property type="entry name" value="RT_RNaseH_2"/>
    <property type="match status" value="1"/>
</dbReference>
<evidence type="ECO:0000259" key="2">
    <source>
        <dbReference type="Pfam" id="PF24626"/>
    </source>
</evidence>
<feature type="domain" description="Tf2-1-like SH3-like" evidence="2">
    <location>
        <begin position="496"/>
        <end position="561"/>
    </location>
</feature>
<dbReference type="EMBL" id="SSTE01017387">
    <property type="protein sequence ID" value="KAA0040425.1"/>
    <property type="molecule type" value="Genomic_DNA"/>
</dbReference>
<evidence type="ECO:0000313" key="3">
    <source>
        <dbReference type="EMBL" id="KAA0040425.1"/>
    </source>
</evidence>
<dbReference type="PANTHER" id="PTHR46148:SF60">
    <property type="entry name" value="CHROMO DOMAIN-CONTAINING PROTEIN"/>
    <property type="match status" value="1"/>
</dbReference>
<sequence length="598" mass="67441">MYSTWRSAYSTSYQPCYTDHSCEPRCNGVQDQGAGAPQQDKVFATNKPEADRASTIVIGMNWLVANHTSIDCSRKKVVFNPPTGTNFNFEGVGTVVLPKVIIVMKVSQQLNQELPGLPPHTKIDFTIKLEPGIVPISRVSYRMASAKLKELKVQLQEYGHYKFIVMFFGLTNAPTVFFSRYEFWLKRASFLDHVASKDGISVDPAKIEVVTNWPRLSTVSEVRSFMGLVGYYHSLSRTFLSKACEDSIQNLKQKLVTASILTVPDGSRSFVIYSDASKKGLGCVLIQQRKRRLLELVKDYDSQIFYHLGKANVVVDALSRKLAQLSVWLTLRQKIIVAQPNDPYLVEKRRLVETAQADEFSISSDDGLLFERRLCVPADSVVKTNLLTEAHSSSFFMHPVDKLTKSTLFILEKSTYTASKWAQLYLTDIVRQHGVQVPIVSGKYARFTFKFLKGLQATMGTSFQATIGMAPFEALYGKCCRSPFSWNEIDFEFEVGDKVFLKVAPMKGVLRFEKKGKLSPRFIGLFEILKRVGSMAYCLALPSSLSTVHNVVHVSMFRTYVTNPSHVVDYETLKIYGNLSYAEQPVEILAKEVKMLRN</sequence>
<comment type="caution">
    <text evidence="3">The sequence shown here is derived from an EMBL/GenBank/DDBJ whole genome shotgun (WGS) entry which is preliminary data.</text>
</comment>
<dbReference type="PANTHER" id="PTHR46148">
    <property type="entry name" value="CHROMO DOMAIN-CONTAINING PROTEIN"/>
    <property type="match status" value="1"/>
</dbReference>
<feature type="domain" description="Reverse transcriptase/retrotransposon-derived protein RNase H-like" evidence="1">
    <location>
        <begin position="242"/>
        <end position="292"/>
    </location>
</feature>
<dbReference type="Gene3D" id="3.30.70.270">
    <property type="match status" value="1"/>
</dbReference>
<dbReference type="InterPro" id="IPR043502">
    <property type="entry name" value="DNA/RNA_pol_sf"/>
</dbReference>
<accession>A0A5A7TG80</accession>
<dbReference type="SUPFAM" id="SSF56672">
    <property type="entry name" value="DNA/RNA polymerases"/>
    <property type="match status" value="1"/>
</dbReference>
<dbReference type="OrthoDB" id="1734625at2759"/>
<evidence type="ECO:0000313" key="4">
    <source>
        <dbReference type="Proteomes" id="UP000321393"/>
    </source>
</evidence>
<dbReference type="InterPro" id="IPR056924">
    <property type="entry name" value="SH3_Tf2-1"/>
</dbReference>
<name>A0A5A7TG80_CUCMM</name>
<gene>
    <name evidence="3" type="ORF">E6C27_scaffold35G00540</name>
</gene>
<organism evidence="3 4">
    <name type="scientific">Cucumis melo var. makuwa</name>
    <name type="common">Oriental melon</name>
    <dbReference type="NCBI Taxonomy" id="1194695"/>
    <lineage>
        <taxon>Eukaryota</taxon>
        <taxon>Viridiplantae</taxon>
        <taxon>Streptophyta</taxon>
        <taxon>Embryophyta</taxon>
        <taxon>Tracheophyta</taxon>
        <taxon>Spermatophyta</taxon>
        <taxon>Magnoliopsida</taxon>
        <taxon>eudicotyledons</taxon>
        <taxon>Gunneridae</taxon>
        <taxon>Pentapetalae</taxon>
        <taxon>rosids</taxon>
        <taxon>fabids</taxon>
        <taxon>Cucurbitales</taxon>
        <taxon>Cucurbitaceae</taxon>
        <taxon>Benincaseae</taxon>
        <taxon>Cucumis</taxon>
    </lineage>
</organism>
<dbReference type="Proteomes" id="UP000321393">
    <property type="component" value="Unassembled WGS sequence"/>
</dbReference>